<organism evidence="2 3">
    <name type="scientific">Mycena chlorophos</name>
    <name type="common">Agaric fungus</name>
    <name type="synonym">Agaricus chlorophos</name>
    <dbReference type="NCBI Taxonomy" id="658473"/>
    <lineage>
        <taxon>Eukaryota</taxon>
        <taxon>Fungi</taxon>
        <taxon>Dikarya</taxon>
        <taxon>Basidiomycota</taxon>
        <taxon>Agaricomycotina</taxon>
        <taxon>Agaricomycetes</taxon>
        <taxon>Agaricomycetidae</taxon>
        <taxon>Agaricales</taxon>
        <taxon>Marasmiineae</taxon>
        <taxon>Mycenaceae</taxon>
        <taxon>Mycena</taxon>
    </lineage>
</organism>
<accession>A0ABQ0LI59</accession>
<dbReference type="EMBL" id="DF845660">
    <property type="protein sequence ID" value="GAT49571.1"/>
    <property type="molecule type" value="Genomic_DNA"/>
</dbReference>
<gene>
    <name evidence="2" type="ORF">MCHLO_06876</name>
</gene>
<protein>
    <submittedName>
        <fullName evidence="2">Uncharacterized protein</fullName>
    </submittedName>
</protein>
<dbReference type="Proteomes" id="UP000815677">
    <property type="component" value="Unassembled WGS sequence"/>
</dbReference>
<evidence type="ECO:0000313" key="3">
    <source>
        <dbReference type="Proteomes" id="UP000815677"/>
    </source>
</evidence>
<feature type="region of interest" description="Disordered" evidence="1">
    <location>
        <begin position="1"/>
        <end position="49"/>
    </location>
</feature>
<reference evidence="2" key="1">
    <citation type="submission" date="2014-09" db="EMBL/GenBank/DDBJ databases">
        <title>Genome sequence of the luminous mushroom Mycena chlorophos for searching fungal bioluminescence genes.</title>
        <authorList>
            <person name="Tanaka Y."/>
            <person name="Kasuga D."/>
            <person name="Oba Y."/>
            <person name="Hase S."/>
            <person name="Sato K."/>
            <person name="Oba Y."/>
            <person name="Sakakibara Y."/>
        </authorList>
    </citation>
    <scope>NUCLEOTIDE SEQUENCE</scope>
</reference>
<evidence type="ECO:0000313" key="2">
    <source>
        <dbReference type="EMBL" id="GAT49571.1"/>
    </source>
</evidence>
<sequence length="390" mass="42457">MPKDIQPSSSSSYRPTSSSSRTLHSSSSRSAATSSGSSSAQSTPTPTRKAKFAQLEAHIKVIVRRLGVQPEAYTKIAAGVAIRAGLASAIEAVQWPVAYCGRARRCADSGHKLTRKWKNKGASEDPTHIGACMIYCEDCNRTLYAGDRYPLITAGDPHTADLVRGLKEIKDLRLENMLPTPAPVANSLVSALNDAAEANEASSLAVARAESEISEFPDVDSEYLATSPVISPTRLPIVRHEDALELTRAASAAPSVIEIFSESSRAASPAPLADRFITTTVYVVVFYKVDSDPLIIEINVPVDRSTSHSMSTMVLAHFYDHLVDCGFPLQTALERYLPGPSGDWVPYTIFRRVVVQARDEVIYLRTKNLPVVLPRHFFHLTNPKSVLVLV</sequence>
<proteinExistence type="predicted"/>
<evidence type="ECO:0000256" key="1">
    <source>
        <dbReference type="SAM" id="MobiDB-lite"/>
    </source>
</evidence>
<keyword evidence="3" id="KW-1185">Reference proteome</keyword>
<feature type="compositionally biased region" description="Low complexity" evidence="1">
    <location>
        <begin position="7"/>
        <end position="47"/>
    </location>
</feature>
<name>A0ABQ0LI59_MYCCL</name>